<dbReference type="PANTHER" id="PTHR34039">
    <property type="entry name" value="UPF0102 PROTEIN YRAN"/>
    <property type="match status" value="1"/>
</dbReference>
<evidence type="ECO:0000313" key="3">
    <source>
        <dbReference type="EMBL" id="MFD0916939.1"/>
    </source>
</evidence>
<dbReference type="SUPFAM" id="SSF52980">
    <property type="entry name" value="Restriction endonuclease-like"/>
    <property type="match status" value="1"/>
</dbReference>
<dbReference type="Gene3D" id="3.40.1350.10">
    <property type="match status" value="1"/>
</dbReference>
<dbReference type="EMBL" id="JBHTJV010000009">
    <property type="protein sequence ID" value="MFD0916939.1"/>
    <property type="molecule type" value="Genomic_DNA"/>
</dbReference>
<dbReference type="Pfam" id="PF02021">
    <property type="entry name" value="UPF0102"/>
    <property type="match status" value="1"/>
</dbReference>
<keyword evidence="4" id="KW-1185">Reference proteome</keyword>
<proteinExistence type="inferred from homology"/>
<comment type="similarity">
    <text evidence="1 2">Belongs to the UPF0102 family.</text>
</comment>
<dbReference type="NCBIfam" id="NF009151">
    <property type="entry name" value="PRK12497.1-5"/>
    <property type="match status" value="1"/>
</dbReference>
<gene>
    <name evidence="3" type="ORF">ACFQ14_11020</name>
</gene>
<dbReference type="RefSeq" id="WP_377212780.1">
    <property type="nucleotide sequence ID" value="NZ_JBHTJV010000009.1"/>
</dbReference>
<accession>A0ABW3FGB3</accession>
<sequence>MLEKKQAAYKRGVVAEDQAARFLSSHGWEILETRYKTKAGEVDLIALKDSLVIFVEVKARANTVSALESVSAKSKARIKAAGQGWLLQQEDHARLSWRCDLIAIVPNEPPVHIEGAW</sequence>
<dbReference type="InterPro" id="IPR003509">
    <property type="entry name" value="UPF0102_YraN-like"/>
</dbReference>
<evidence type="ECO:0000256" key="1">
    <source>
        <dbReference type="ARBA" id="ARBA00006738"/>
    </source>
</evidence>
<evidence type="ECO:0000256" key="2">
    <source>
        <dbReference type="HAMAP-Rule" id="MF_00048"/>
    </source>
</evidence>
<comment type="caution">
    <text evidence="3">The sequence shown here is derived from an EMBL/GenBank/DDBJ whole genome shotgun (WGS) entry which is preliminary data.</text>
</comment>
<protein>
    <recommendedName>
        <fullName evidence="2">UPF0102 protein ACFQ14_11020</fullName>
    </recommendedName>
</protein>
<organism evidence="3 4">
    <name type="scientific">Pseudahrensia aquimaris</name>
    <dbReference type="NCBI Taxonomy" id="744461"/>
    <lineage>
        <taxon>Bacteria</taxon>
        <taxon>Pseudomonadati</taxon>
        <taxon>Pseudomonadota</taxon>
        <taxon>Alphaproteobacteria</taxon>
        <taxon>Hyphomicrobiales</taxon>
        <taxon>Ahrensiaceae</taxon>
        <taxon>Pseudahrensia</taxon>
    </lineage>
</organism>
<evidence type="ECO:0000313" key="4">
    <source>
        <dbReference type="Proteomes" id="UP001597101"/>
    </source>
</evidence>
<dbReference type="Proteomes" id="UP001597101">
    <property type="component" value="Unassembled WGS sequence"/>
</dbReference>
<reference evidence="4" key="1">
    <citation type="journal article" date="2019" name="Int. J. Syst. Evol. Microbiol.">
        <title>The Global Catalogue of Microorganisms (GCM) 10K type strain sequencing project: providing services to taxonomists for standard genome sequencing and annotation.</title>
        <authorList>
            <consortium name="The Broad Institute Genomics Platform"/>
            <consortium name="The Broad Institute Genome Sequencing Center for Infectious Disease"/>
            <person name="Wu L."/>
            <person name="Ma J."/>
        </authorList>
    </citation>
    <scope>NUCLEOTIDE SEQUENCE [LARGE SCALE GENOMIC DNA]</scope>
    <source>
        <strain evidence="4">CCUG 60023</strain>
    </source>
</reference>
<dbReference type="InterPro" id="IPR011856">
    <property type="entry name" value="tRNA_endonuc-like_dom_sf"/>
</dbReference>
<dbReference type="HAMAP" id="MF_00048">
    <property type="entry name" value="UPF0102"/>
    <property type="match status" value="1"/>
</dbReference>
<dbReference type="InterPro" id="IPR011335">
    <property type="entry name" value="Restrct_endonuc-II-like"/>
</dbReference>
<name>A0ABW3FGB3_9HYPH</name>
<dbReference type="PANTHER" id="PTHR34039:SF1">
    <property type="entry name" value="UPF0102 PROTEIN YRAN"/>
    <property type="match status" value="1"/>
</dbReference>